<dbReference type="Proteomes" id="UP000805193">
    <property type="component" value="Unassembled WGS sequence"/>
</dbReference>
<gene>
    <name evidence="1" type="ORF">HPB47_005351</name>
</gene>
<keyword evidence="2" id="KW-1185">Reference proteome</keyword>
<proteinExistence type="predicted"/>
<name>A0AC60R064_IXOPE</name>
<comment type="caution">
    <text evidence="1">The sequence shown here is derived from an EMBL/GenBank/DDBJ whole genome shotgun (WGS) entry which is preliminary data.</text>
</comment>
<sequence length="138" mass="15455">MTDALEVMKKEMNRTDDALKKEVDDVVKSMTFMNSTFEELRGAKQELEASKKAHEGLKAEKEGLRQSLAKAQKEITELQQYSRMNNIEIKGIPQLKDESLTEVVQLIGDTVGVKVQPSDIGVVHRVPTKERGSTNVIV</sequence>
<evidence type="ECO:0000313" key="1">
    <source>
        <dbReference type="EMBL" id="KAG0445006.1"/>
    </source>
</evidence>
<organism evidence="1 2">
    <name type="scientific">Ixodes persulcatus</name>
    <name type="common">Taiga tick</name>
    <dbReference type="NCBI Taxonomy" id="34615"/>
    <lineage>
        <taxon>Eukaryota</taxon>
        <taxon>Metazoa</taxon>
        <taxon>Ecdysozoa</taxon>
        <taxon>Arthropoda</taxon>
        <taxon>Chelicerata</taxon>
        <taxon>Arachnida</taxon>
        <taxon>Acari</taxon>
        <taxon>Parasitiformes</taxon>
        <taxon>Ixodida</taxon>
        <taxon>Ixodoidea</taxon>
        <taxon>Ixodidae</taxon>
        <taxon>Ixodinae</taxon>
        <taxon>Ixodes</taxon>
    </lineage>
</organism>
<accession>A0AC60R064</accession>
<evidence type="ECO:0000313" key="2">
    <source>
        <dbReference type="Proteomes" id="UP000805193"/>
    </source>
</evidence>
<reference evidence="1 2" key="1">
    <citation type="journal article" date="2020" name="Cell">
        <title>Large-Scale Comparative Analyses of Tick Genomes Elucidate Their Genetic Diversity and Vector Capacities.</title>
        <authorList>
            <consortium name="Tick Genome and Microbiome Consortium (TIGMIC)"/>
            <person name="Jia N."/>
            <person name="Wang J."/>
            <person name="Shi W."/>
            <person name="Du L."/>
            <person name="Sun Y."/>
            <person name="Zhan W."/>
            <person name="Jiang J.F."/>
            <person name="Wang Q."/>
            <person name="Zhang B."/>
            <person name="Ji P."/>
            <person name="Bell-Sakyi L."/>
            <person name="Cui X.M."/>
            <person name="Yuan T.T."/>
            <person name="Jiang B.G."/>
            <person name="Yang W.F."/>
            <person name="Lam T.T."/>
            <person name="Chang Q.C."/>
            <person name="Ding S.J."/>
            <person name="Wang X.J."/>
            <person name="Zhu J.G."/>
            <person name="Ruan X.D."/>
            <person name="Zhao L."/>
            <person name="Wei J.T."/>
            <person name="Ye R.Z."/>
            <person name="Que T.C."/>
            <person name="Du C.H."/>
            <person name="Zhou Y.H."/>
            <person name="Cheng J.X."/>
            <person name="Dai P.F."/>
            <person name="Guo W.B."/>
            <person name="Han X.H."/>
            <person name="Huang E.J."/>
            <person name="Li L.F."/>
            <person name="Wei W."/>
            <person name="Gao Y.C."/>
            <person name="Liu J.Z."/>
            <person name="Shao H.Z."/>
            <person name="Wang X."/>
            <person name="Wang C.C."/>
            <person name="Yang T.C."/>
            <person name="Huo Q.B."/>
            <person name="Li W."/>
            <person name="Chen H.Y."/>
            <person name="Chen S.E."/>
            <person name="Zhou L.G."/>
            <person name="Ni X.B."/>
            <person name="Tian J.H."/>
            <person name="Sheng Y."/>
            <person name="Liu T."/>
            <person name="Pan Y.S."/>
            <person name="Xia L.Y."/>
            <person name="Li J."/>
            <person name="Zhao F."/>
            <person name="Cao W.C."/>
        </authorList>
    </citation>
    <scope>NUCLEOTIDE SEQUENCE [LARGE SCALE GENOMIC DNA]</scope>
    <source>
        <strain evidence="1">Iper-2018</strain>
    </source>
</reference>
<feature type="non-terminal residue" evidence="1">
    <location>
        <position position="138"/>
    </location>
</feature>
<dbReference type="EMBL" id="JABSTQ010001079">
    <property type="protein sequence ID" value="KAG0445006.1"/>
    <property type="molecule type" value="Genomic_DNA"/>
</dbReference>
<protein>
    <submittedName>
        <fullName evidence="1">Uncharacterized protein</fullName>
    </submittedName>
</protein>